<evidence type="ECO:0000313" key="2">
    <source>
        <dbReference type="EMBL" id="CAI3542659.1"/>
    </source>
</evidence>
<protein>
    <submittedName>
        <fullName evidence="1">Uncharacterized protein</fullName>
    </submittedName>
</protein>
<gene>
    <name evidence="2" type="ORF">CNEO2_130003</name>
    <name evidence="1" type="ORF">CNEO_44281</name>
</gene>
<sequence length="39" mass="4684">MGAGRKVIIKNDLVKLYENIYDRQISKWIKDKIKHVLKK</sequence>
<dbReference type="Proteomes" id="UP000789738">
    <property type="component" value="Unassembled WGS sequence"/>
</dbReference>
<name>A0AA86JMN9_9CLOT</name>
<reference evidence="1" key="1">
    <citation type="submission" date="2021-10" db="EMBL/GenBank/DDBJ databases">
        <authorList>
            <person name="Mesa V."/>
        </authorList>
    </citation>
    <scope>NUCLEOTIDE SEQUENCE</scope>
    <source>
        <strain evidence="1">CC3_PB</strain>
    </source>
</reference>
<dbReference type="EMBL" id="CAKJVE010000004">
    <property type="protein sequence ID" value="CAG9709589.1"/>
    <property type="molecule type" value="Genomic_DNA"/>
</dbReference>
<proteinExistence type="predicted"/>
<dbReference type="EMBL" id="CAMTCP010000044">
    <property type="protein sequence ID" value="CAI3542659.1"/>
    <property type="molecule type" value="Genomic_DNA"/>
</dbReference>
<reference evidence="2" key="2">
    <citation type="submission" date="2022-10" db="EMBL/GenBank/DDBJ databases">
        <authorList>
            <person name="Aires J."/>
            <person name="Mesa V."/>
        </authorList>
    </citation>
    <scope>NUCLEOTIDE SEQUENCE</scope>
    <source>
        <strain evidence="2">Clostridium neonatale JD116</strain>
    </source>
</reference>
<evidence type="ECO:0000313" key="3">
    <source>
        <dbReference type="Proteomes" id="UP000789738"/>
    </source>
</evidence>
<accession>A0AA86JMN9</accession>
<organism evidence="1 3">
    <name type="scientific">Clostridium neonatale</name>
    <dbReference type="NCBI Taxonomy" id="137838"/>
    <lineage>
        <taxon>Bacteria</taxon>
        <taxon>Bacillati</taxon>
        <taxon>Bacillota</taxon>
        <taxon>Clostridia</taxon>
        <taxon>Eubacteriales</taxon>
        <taxon>Clostridiaceae</taxon>
        <taxon>Clostridium</taxon>
    </lineage>
</organism>
<evidence type="ECO:0000313" key="1">
    <source>
        <dbReference type="EMBL" id="CAG9709589.1"/>
    </source>
</evidence>
<dbReference type="AlphaFoldDB" id="A0AA86JMN9"/>
<comment type="caution">
    <text evidence="1">The sequence shown here is derived from an EMBL/GenBank/DDBJ whole genome shotgun (WGS) entry which is preliminary data.</text>
</comment>
<dbReference type="Proteomes" id="UP001189143">
    <property type="component" value="Unassembled WGS sequence"/>
</dbReference>